<organism evidence="3 4">
    <name type="scientific">Quercus rubra</name>
    <name type="common">Northern red oak</name>
    <name type="synonym">Quercus borealis</name>
    <dbReference type="NCBI Taxonomy" id="3512"/>
    <lineage>
        <taxon>Eukaryota</taxon>
        <taxon>Viridiplantae</taxon>
        <taxon>Streptophyta</taxon>
        <taxon>Embryophyta</taxon>
        <taxon>Tracheophyta</taxon>
        <taxon>Spermatophyta</taxon>
        <taxon>Magnoliopsida</taxon>
        <taxon>eudicotyledons</taxon>
        <taxon>Gunneridae</taxon>
        <taxon>Pentapetalae</taxon>
        <taxon>rosids</taxon>
        <taxon>fabids</taxon>
        <taxon>Fagales</taxon>
        <taxon>Fagaceae</taxon>
        <taxon>Quercus</taxon>
    </lineage>
</organism>
<evidence type="ECO:0000259" key="2">
    <source>
        <dbReference type="Pfam" id="PF12776"/>
    </source>
</evidence>
<evidence type="ECO:0000256" key="1">
    <source>
        <dbReference type="SAM" id="MobiDB-lite"/>
    </source>
</evidence>
<evidence type="ECO:0000313" key="3">
    <source>
        <dbReference type="EMBL" id="KAK4577224.1"/>
    </source>
</evidence>
<evidence type="ECO:0000313" key="4">
    <source>
        <dbReference type="Proteomes" id="UP001324115"/>
    </source>
</evidence>
<name>A0AAN7EQ16_QUERU</name>
<dbReference type="AlphaFoldDB" id="A0AAN7EQ16"/>
<reference evidence="3 4" key="1">
    <citation type="journal article" date="2023" name="G3 (Bethesda)">
        <title>A haplotype-resolved chromosome-scale genome for Quercus rubra L. provides insights into the genetics of adaptive traits for red oak species.</title>
        <authorList>
            <person name="Kapoor B."/>
            <person name="Jenkins J."/>
            <person name="Schmutz J."/>
            <person name="Zhebentyayeva T."/>
            <person name="Kuelheim C."/>
            <person name="Coggeshall M."/>
            <person name="Heim C."/>
            <person name="Lasky J.R."/>
            <person name="Leites L."/>
            <person name="Islam-Faridi N."/>
            <person name="Romero-Severson J."/>
            <person name="DeLeo V.L."/>
            <person name="Lucas S.M."/>
            <person name="Lazic D."/>
            <person name="Gailing O."/>
            <person name="Carlson J."/>
            <person name="Staton M."/>
        </authorList>
    </citation>
    <scope>NUCLEOTIDE SEQUENCE [LARGE SCALE GENOMIC DNA]</scope>
    <source>
        <strain evidence="3">Pseudo-F2</strain>
    </source>
</reference>
<dbReference type="Proteomes" id="UP001324115">
    <property type="component" value="Unassembled WGS sequence"/>
</dbReference>
<protein>
    <recommendedName>
        <fullName evidence="2">Myb/SANT-like domain-containing protein</fullName>
    </recommendedName>
</protein>
<proteinExistence type="predicted"/>
<gene>
    <name evidence="3" type="ORF">RGQ29_027651</name>
</gene>
<dbReference type="EMBL" id="JAXUIC010000008">
    <property type="protein sequence ID" value="KAK4577224.1"/>
    <property type="molecule type" value="Genomic_DNA"/>
</dbReference>
<dbReference type="InterPro" id="IPR045026">
    <property type="entry name" value="LIMYB"/>
</dbReference>
<dbReference type="Pfam" id="PF12776">
    <property type="entry name" value="Myb_DNA-bind_3"/>
    <property type="match status" value="1"/>
</dbReference>
<dbReference type="PANTHER" id="PTHR47584">
    <property type="match status" value="1"/>
</dbReference>
<keyword evidence="4" id="KW-1185">Reference proteome</keyword>
<dbReference type="InterPro" id="IPR024752">
    <property type="entry name" value="Myb/SANT-like_dom"/>
</dbReference>
<feature type="region of interest" description="Disordered" evidence="1">
    <location>
        <begin position="191"/>
        <end position="215"/>
    </location>
</feature>
<accession>A0AAN7EQ16</accession>
<feature type="domain" description="Myb/SANT-like" evidence="2">
    <location>
        <begin position="27"/>
        <end position="94"/>
    </location>
</feature>
<comment type="caution">
    <text evidence="3">The sequence shown here is derived from an EMBL/GenBank/DDBJ whole genome shotgun (WGS) entry which is preliminary data.</text>
</comment>
<sequence>MAHESQETDEKKWSPHIEHIFIEIIGVFKGPTWASIIVELNQRIRKDFNFKQVQQKHNRLRLKQRKWSQLLRHTGLGWDEQTQTVTCFDKVWQNVITANRGVANLRKQGCPNYPLLQQLFTPSTTSGNLQISSNTPPLNSDKERALEEELANANADVNASAPTHLDDDCYTPNFDSFPQTVEDAEVEEVTRRAEKHPVQDATGKGKKVSKKSDRVSEMTMALKEYTTMSEHRYNGKLSRTTGSSDQFTQFVVRGDPCSLSKAMDVLNSYTDLSNKAYIKMSKVLQQKDNRVVFMCMSEHRRKSWIEDILNPEED</sequence>
<dbReference type="PANTHER" id="PTHR47584:SF14">
    <property type="entry name" value="L10-INTERACTING MYB DOMAIN-CONTAINING PROTEIN-LIKE"/>
    <property type="match status" value="1"/>
</dbReference>